<dbReference type="InterPro" id="IPR056229">
    <property type="entry name" value="Ig_TMM62"/>
</dbReference>
<dbReference type="STRING" id="3469.A0A4Y7IF82"/>
<dbReference type="Pfam" id="PF24384">
    <property type="entry name" value="Ig_TMM62"/>
    <property type="match status" value="1"/>
</dbReference>
<evidence type="ECO:0000259" key="5">
    <source>
        <dbReference type="Pfam" id="PF24394"/>
    </source>
</evidence>
<dbReference type="GO" id="GO:0016787">
    <property type="term" value="F:hydrolase activity"/>
    <property type="evidence" value="ECO:0007669"/>
    <property type="project" value="InterPro"/>
</dbReference>
<name>A0A4Y7IF82_PAPSO</name>
<dbReference type="Gene3D" id="3.60.21.10">
    <property type="match status" value="1"/>
</dbReference>
<evidence type="ECO:0000256" key="2">
    <source>
        <dbReference type="SAM" id="SignalP"/>
    </source>
</evidence>
<dbReference type="InterPro" id="IPR056230">
    <property type="entry name" value="TMEM62_C"/>
</dbReference>
<feature type="transmembrane region" description="Helical" evidence="1">
    <location>
        <begin position="686"/>
        <end position="704"/>
    </location>
</feature>
<reference evidence="6 7" key="1">
    <citation type="journal article" date="2018" name="Science">
        <title>The opium poppy genome and morphinan production.</title>
        <authorList>
            <person name="Guo L."/>
            <person name="Winzer T."/>
            <person name="Yang X."/>
            <person name="Li Y."/>
            <person name="Ning Z."/>
            <person name="He Z."/>
            <person name="Teodor R."/>
            <person name="Lu Y."/>
            <person name="Bowser T.A."/>
            <person name="Graham I.A."/>
            <person name="Ye K."/>
        </authorList>
    </citation>
    <scope>NUCLEOTIDE SEQUENCE [LARGE SCALE GENOMIC DNA]</scope>
    <source>
        <strain evidence="7">cv. HN1</strain>
        <tissue evidence="6">Leaves</tissue>
    </source>
</reference>
<dbReference type="SUPFAM" id="SSF56300">
    <property type="entry name" value="Metallo-dependent phosphatases"/>
    <property type="match status" value="1"/>
</dbReference>
<dbReference type="AlphaFoldDB" id="A0A4Y7IF82"/>
<gene>
    <name evidence="6" type="ORF">C5167_040509</name>
</gene>
<keyword evidence="1" id="KW-0472">Membrane</keyword>
<feature type="chain" id="PRO_5021369016" evidence="2">
    <location>
        <begin position="24"/>
        <end position="745"/>
    </location>
</feature>
<feature type="transmembrane region" description="Helical" evidence="1">
    <location>
        <begin position="719"/>
        <end position="738"/>
    </location>
</feature>
<accession>A0A4Y7IF82</accession>
<evidence type="ECO:0000256" key="1">
    <source>
        <dbReference type="SAM" id="Phobius"/>
    </source>
</evidence>
<evidence type="ECO:0000313" key="7">
    <source>
        <dbReference type="Proteomes" id="UP000316621"/>
    </source>
</evidence>
<proteinExistence type="predicted"/>
<sequence length="745" mass="85530">MGLLYLLLHCFLLLSIPIVTVFSEPNSRTNIIVDSKAGTTDSVIWVVQLSDLHFSVHNPERAIEFKELIGPALSIIHPSLVLITGDLTDGKSKDLLAMNQNEEEWKEYEQVTEEVIKRSGIDRERFYDLRGNHDNFGVPEVGGELDYFSKYSINGRLGRKGHVHSVTLQHDAYEENGCNGRVLSGGRRHMFVGIDSTMRVGLRGPTNLFGHPSDKLLADLDDELAQWDSQPTTPVTKVSFGHFPLSFSAATDSGKTLKDVFLKHSLSSYLCGHLHTMFGNLKRHHQSGHNFLSLEKYFQPNVHQNTYESNTDNVNCSNGESSVKEFWEWEMGDWRKSRVMRILAIDSGLVSFVDIKLNKSESEKTIILPTFPLDSRYMLTTSSLHDYYCQTKDPLFYESIRALVFSRFAIVSVTAKIYDSSPGKLDMVLDATMRKLEENSTTGNLYAVPWNWRAFEDGSPDRYWLQIEAVDTMGGSVLSEIRPFSINGVTLKIRWTWKEFLVMGCQWASLYHPILWSILFSLFSILLFSRALLTFSKKNYSFKSFSVEKGFSSGLLWLLTELSRISSVWCSIVVYLIYLVFFPWFFGQVLTVDGDKGSMTYKGWTVDKQVHIGFPDIMVIVIPHLVFVVLPTVLVIWALATERTVYREHYLSQSAKKEDDYVRVPKRHVKNDYQNSRRLKLLRGRTWVRILLVIFCLIICWKHWKSCRAMSKAYEMNPFLHFPVYCFSVPLLLAYAFYKTMGVQI</sequence>
<feature type="transmembrane region" description="Helical" evidence="1">
    <location>
        <begin position="617"/>
        <end position="640"/>
    </location>
</feature>
<dbReference type="InterPro" id="IPR029052">
    <property type="entry name" value="Metallo-depent_PP-like"/>
</dbReference>
<organism evidence="6 7">
    <name type="scientific">Papaver somniferum</name>
    <name type="common">Opium poppy</name>
    <dbReference type="NCBI Taxonomy" id="3469"/>
    <lineage>
        <taxon>Eukaryota</taxon>
        <taxon>Viridiplantae</taxon>
        <taxon>Streptophyta</taxon>
        <taxon>Embryophyta</taxon>
        <taxon>Tracheophyta</taxon>
        <taxon>Spermatophyta</taxon>
        <taxon>Magnoliopsida</taxon>
        <taxon>Ranunculales</taxon>
        <taxon>Papaveraceae</taxon>
        <taxon>Papaveroideae</taxon>
        <taxon>Papaver</taxon>
    </lineage>
</organism>
<keyword evidence="7" id="KW-1185">Reference proteome</keyword>
<evidence type="ECO:0000259" key="3">
    <source>
        <dbReference type="Pfam" id="PF00149"/>
    </source>
</evidence>
<feature type="domain" description="Calcineurin-like phosphoesterase" evidence="3">
    <location>
        <begin position="45"/>
        <end position="276"/>
    </location>
</feature>
<dbReference type="PANTHER" id="PTHR14795">
    <property type="entry name" value="HELICASE RELATED"/>
    <property type="match status" value="1"/>
</dbReference>
<dbReference type="PANTHER" id="PTHR14795:SF0">
    <property type="entry name" value="TRANSMEMBRANE PROTEIN 62"/>
    <property type="match status" value="1"/>
</dbReference>
<keyword evidence="2" id="KW-0732">Signal</keyword>
<feature type="signal peptide" evidence="2">
    <location>
        <begin position="1"/>
        <end position="23"/>
    </location>
</feature>
<keyword evidence="1" id="KW-1133">Transmembrane helix</keyword>
<dbReference type="OMA" id="VEWQTYH"/>
<dbReference type="Gramene" id="RZC47567">
    <property type="protein sequence ID" value="RZC47567"/>
    <property type="gene ID" value="C5167_040509"/>
</dbReference>
<feature type="domain" description="TMEM62 Ig-like" evidence="4">
    <location>
        <begin position="362"/>
        <end position="489"/>
    </location>
</feature>
<dbReference type="Pfam" id="PF24394">
    <property type="entry name" value="TMEM62_C"/>
    <property type="match status" value="1"/>
</dbReference>
<dbReference type="EMBL" id="CM010715">
    <property type="protein sequence ID" value="RZC47567.1"/>
    <property type="molecule type" value="Genomic_DNA"/>
</dbReference>
<dbReference type="InterPro" id="IPR004843">
    <property type="entry name" value="Calcineurin-like_PHP"/>
</dbReference>
<feature type="transmembrane region" description="Helical" evidence="1">
    <location>
        <begin position="514"/>
        <end position="533"/>
    </location>
</feature>
<feature type="transmembrane region" description="Helical" evidence="1">
    <location>
        <begin position="568"/>
        <end position="586"/>
    </location>
</feature>
<evidence type="ECO:0000313" key="6">
    <source>
        <dbReference type="EMBL" id="RZC47567.1"/>
    </source>
</evidence>
<feature type="domain" description="TMEM62 C-terminal" evidence="5">
    <location>
        <begin position="512"/>
        <end position="723"/>
    </location>
</feature>
<dbReference type="Proteomes" id="UP000316621">
    <property type="component" value="Chromosome 1"/>
</dbReference>
<keyword evidence="1" id="KW-0812">Transmembrane</keyword>
<evidence type="ECO:0000259" key="4">
    <source>
        <dbReference type="Pfam" id="PF24384"/>
    </source>
</evidence>
<dbReference type="Pfam" id="PF00149">
    <property type="entry name" value="Metallophos"/>
    <property type="match status" value="1"/>
</dbReference>
<protein>
    <submittedName>
        <fullName evidence="6">Uncharacterized protein</fullName>
    </submittedName>
</protein>